<dbReference type="CDD" id="cd13532">
    <property type="entry name" value="PBP2_PDT_like"/>
    <property type="match status" value="1"/>
</dbReference>
<keyword evidence="13 23" id="KW-0560">Oxidoreductase</keyword>
<protein>
    <recommendedName>
        <fullName evidence="23">Peroxidase</fullName>
        <ecNumber evidence="23">1.11.1.-</ecNumber>
    </recommendedName>
</protein>
<reference evidence="28 29" key="1">
    <citation type="submission" date="2018-03" db="EMBL/GenBank/DDBJ databases">
        <title>Candida pseudohaemulonii genome assembly and annotation.</title>
        <authorList>
            <person name="Munoz J.F."/>
            <person name="Gade L.G."/>
            <person name="Chow N.A."/>
            <person name="Litvintseva A.P."/>
            <person name="Loparev V.N."/>
            <person name="Cuomo C.A."/>
        </authorList>
    </citation>
    <scope>NUCLEOTIDE SEQUENCE [LARGE SCALE GENOMIC DNA]</scope>
    <source>
        <strain evidence="28 29">B12108</strain>
    </source>
</reference>
<evidence type="ECO:0000256" key="3">
    <source>
        <dbReference type="ARBA" id="ARBA00004305"/>
    </source>
</evidence>
<evidence type="ECO:0000256" key="8">
    <source>
        <dbReference type="ARBA" id="ARBA00022559"/>
    </source>
</evidence>
<dbReference type="GO" id="GO:0003735">
    <property type="term" value="F:structural constituent of ribosome"/>
    <property type="evidence" value="ECO:0007669"/>
    <property type="project" value="InterPro"/>
</dbReference>
<dbReference type="InterPro" id="IPR002016">
    <property type="entry name" value="Haem_peroxidase"/>
</dbReference>
<evidence type="ECO:0000256" key="17">
    <source>
        <dbReference type="ARBA" id="ARBA00023159"/>
    </source>
</evidence>
<dbReference type="InterPro" id="IPR020040">
    <property type="entry name" value="Ribosomal_uL6_a/b-dom"/>
</dbReference>
<evidence type="ECO:0000256" key="12">
    <source>
        <dbReference type="ARBA" id="ARBA00022980"/>
    </source>
</evidence>
<evidence type="ECO:0000256" key="16">
    <source>
        <dbReference type="ARBA" id="ARBA00023128"/>
    </source>
</evidence>
<dbReference type="InterPro" id="IPR036789">
    <property type="entry name" value="Ribosomal_uL6-like_a/b-dom_sf"/>
</dbReference>
<keyword evidence="12" id="KW-0689">Ribosomal protein</keyword>
<dbReference type="PANTHER" id="PTHR31356:SF58">
    <property type="entry name" value="CYTOCHROME C PEROXIDASE, MITOCHONDRIAL"/>
    <property type="match status" value="1"/>
</dbReference>
<evidence type="ECO:0000256" key="1">
    <source>
        <dbReference type="ARBA" id="ARBA00003917"/>
    </source>
</evidence>
<dbReference type="InterPro" id="IPR002207">
    <property type="entry name" value="Peroxidase_I"/>
</dbReference>
<evidence type="ECO:0000256" key="15">
    <source>
        <dbReference type="ARBA" id="ARBA00023015"/>
    </source>
</evidence>
<gene>
    <name evidence="28" type="ORF">C7M61_003897</name>
</gene>
<dbReference type="EMBL" id="PYFQ01000011">
    <property type="protein sequence ID" value="PSK36426.1"/>
    <property type="molecule type" value="Genomic_DNA"/>
</dbReference>
<keyword evidence="16" id="KW-0496">Mitochondrion</keyword>
<dbReference type="InterPro" id="IPR009244">
    <property type="entry name" value="Mediatior_Med7"/>
</dbReference>
<evidence type="ECO:0000256" key="2">
    <source>
        <dbReference type="ARBA" id="ARBA00004123"/>
    </source>
</evidence>
<dbReference type="GO" id="GO:0005759">
    <property type="term" value="C:mitochondrial matrix"/>
    <property type="evidence" value="ECO:0007669"/>
    <property type="project" value="UniProtKB-SubCell"/>
</dbReference>
<dbReference type="GO" id="GO:0019843">
    <property type="term" value="F:rRNA binding"/>
    <property type="evidence" value="ECO:0007669"/>
    <property type="project" value="InterPro"/>
</dbReference>
<evidence type="ECO:0000256" key="21">
    <source>
        <dbReference type="ARBA" id="ARBA00038574"/>
    </source>
</evidence>
<dbReference type="GO" id="GO:0009094">
    <property type="term" value="P:L-phenylalanine biosynthetic process"/>
    <property type="evidence" value="ECO:0007669"/>
    <property type="project" value="InterPro"/>
</dbReference>
<comment type="similarity">
    <text evidence="7">Belongs to the Mediator complex subunit 7 family.</text>
</comment>
<proteinExistence type="inferred from homology"/>
<dbReference type="InterPro" id="IPR045865">
    <property type="entry name" value="ACT-like_dom_sf"/>
</dbReference>
<comment type="subcellular location">
    <subcellularLocation>
        <location evidence="4">Mitochondrion intermembrane space</location>
    </subcellularLocation>
    <subcellularLocation>
        <location evidence="3">Mitochondrion matrix</location>
    </subcellularLocation>
    <subcellularLocation>
        <location evidence="2">Nucleus</location>
    </subcellularLocation>
</comment>
<dbReference type="Proteomes" id="UP000241107">
    <property type="component" value="Unassembled WGS sequence"/>
</dbReference>
<dbReference type="SUPFAM" id="SSF48113">
    <property type="entry name" value="Heme-dependent peroxidases"/>
    <property type="match status" value="1"/>
</dbReference>
<dbReference type="SUPFAM" id="SSF53850">
    <property type="entry name" value="Periplasmic binding protein-like II"/>
    <property type="match status" value="1"/>
</dbReference>
<dbReference type="Gene3D" id="6.10.140.1520">
    <property type="match status" value="1"/>
</dbReference>
<dbReference type="InterPro" id="IPR044831">
    <property type="entry name" value="Ccp1-like"/>
</dbReference>
<dbReference type="GO" id="GO:0034599">
    <property type="term" value="P:cellular response to oxidative stress"/>
    <property type="evidence" value="ECO:0007669"/>
    <property type="project" value="InterPro"/>
</dbReference>
<dbReference type="Gene3D" id="1.10.520.10">
    <property type="match status" value="1"/>
</dbReference>
<comment type="subunit">
    <text evidence="21">Forms a one-to-one complex with cytochrome c.</text>
</comment>
<dbReference type="AlphaFoldDB" id="A0A2P7YKD9"/>
<dbReference type="FunFam" id="3.90.930.12:FF:000003">
    <property type="entry name" value="60S ribosomal protein L9"/>
    <property type="match status" value="1"/>
</dbReference>
<dbReference type="Gene3D" id="3.90.930.12">
    <property type="entry name" value="Ribosomal protein L6, alpha-beta domain"/>
    <property type="match status" value="2"/>
</dbReference>
<dbReference type="PROSITE" id="PS00435">
    <property type="entry name" value="PEROXIDASE_1"/>
    <property type="match status" value="1"/>
</dbReference>
<dbReference type="GO" id="GO:0005840">
    <property type="term" value="C:ribosome"/>
    <property type="evidence" value="ECO:0007669"/>
    <property type="project" value="UniProtKB-KW"/>
</dbReference>
<dbReference type="GO" id="GO:0006357">
    <property type="term" value="P:regulation of transcription by RNA polymerase II"/>
    <property type="evidence" value="ECO:0007669"/>
    <property type="project" value="InterPro"/>
</dbReference>
<dbReference type="PROSITE" id="PS50873">
    <property type="entry name" value="PEROXIDASE_4"/>
    <property type="match status" value="1"/>
</dbReference>
<dbReference type="RefSeq" id="XP_024712531.1">
    <property type="nucleotide sequence ID" value="XM_024859229.1"/>
</dbReference>
<dbReference type="SUPFAM" id="SSF56053">
    <property type="entry name" value="Ribosomal protein L6"/>
    <property type="match status" value="2"/>
</dbReference>
<dbReference type="InterPro" id="IPR044888">
    <property type="entry name" value="Mediatior_Med7_sf"/>
</dbReference>
<dbReference type="InterPro" id="IPR001086">
    <property type="entry name" value="Preph_deHydtase"/>
</dbReference>
<keyword evidence="24" id="KW-0175">Coiled coil</keyword>
<dbReference type="PANTHER" id="PTHR31356">
    <property type="entry name" value="THYLAKOID LUMENAL 29 KDA PROTEIN, CHLOROPLASTIC-RELATED"/>
    <property type="match status" value="1"/>
</dbReference>
<evidence type="ECO:0000256" key="25">
    <source>
        <dbReference type="SAM" id="Phobius"/>
    </source>
</evidence>
<dbReference type="GO" id="GO:0006412">
    <property type="term" value="P:translation"/>
    <property type="evidence" value="ECO:0007669"/>
    <property type="project" value="InterPro"/>
</dbReference>
<dbReference type="Pfam" id="PF00800">
    <property type="entry name" value="PDT"/>
    <property type="match status" value="1"/>
</dbReference>
<feature type="coiled-coil region" evidence="24">
    <location>
        <begin position="923"/>
        <end position="950"/>
    </location>
</feature>
<keyword evidence="11" id="KW-0809">Transit peptide</keyword>
<sequence>MASIVFRSSAGSKNSYSKILSYAAAVGGAAAATAGALYLHQQHFGGNNNKPPQKSNGLKFFAAATPAKLAQVFEGKTEKDFQEVYNAIAQKVQDEDDADDGAGRYGLLCRLAWHSSGTYDKKKNSGGSYSGSMIYSPESTDPENAGLDAGRDFLNEFHYQFPWLSRGDLWTLGGVVAVQEAGGPKIKWRPGRVDCSKAEKDKIPENGNLPDASQELGAYVRKIFNRLGFDDREMVALIGAHALGKCHTYRSGFDGPWGPSPNMFTNDFFVRLLQKWHIREWDGKRQYQDDETNSFMMLPTDMVLKEDSKFLKYVKLYAADQDLFFADFSKAFTRLLENGIEFAKDTPYYEFKTLEEQDMKFIQSEQILEIPEGVTVNIKARTIKVTGPRGELTKDLKHIDVTFEKLSDKAIKIIVLHGDRKHVAALRTVKSLISNLVTGVTKGYKYKMRYVYAHFPINVNTVEIDGQKYVEIRNFLGEKKVRHVKIFDGVTMEQSTTQKDELIISGNSLEAVSQNAADINQICRVRNKDIRKFLDGIYVSEHLSIFPQSSIGDCFNTLNAGNVDFAVIPFENSTNGQVVFTYDLLRDWFIGDNEKSRPTFQVVGEQFVAIHHYLLSNATEKSQINTIYSHPQVWGQVSKLLKPYAKCTKVDVSSTAEAARIVSQDSTNTVACISSKMCAQLTNLPIIEAEIEDIPDNTTRFLVLGNKPAFPQPKQGIAETKETIPLTAITSIMFTLNHDDPGALMTALDSFKQQNINLTSIASRPSGKKELISSLYPLPPPYYKYFTESNRSKYQQWLEQESDGDAIPPGDLRFHRPPSAPTGEQYRGYGSVWALVNKLPSLKELGWKQLYNDEDEKITSQTKIDELHKLLDSLLLNFLELVGSVSKEPAKFYVKIEDLKLLLINMNHLLNTYRPHQTRESLIMLLKKQIEKKRNDMSEIDEAMDGVKKRINLLVSSADEISTSLPTIEADEKSSSAITEQNIVKTLQSLVDES</sequence>
<evidence type="ECO:0000259" key="27">
    <source>
        <dbReference type="PROSITE" id="PS51171"/>
    </source>
</evidence>
<dbReference type="SUPFAM" id="SSF55021">
    <property type="entry name" value="ACT-like"/>
    <property type="match status" value="1"/>
</dbReference>
<keyword evidence="14" id="KW-0408">Iron</keyword>
<dbReference type="Pfam" id="PF05983">
    <property type="entry name" value="Med7"/>
    <property type="match status" value="1"/>
</dbReference>
<evidence type="ECO:0000256" key="24">
    <source>
        <dbReference type="SAM" id="Coils"/>
    </source>
</evidence>
<dbReference type="PRINTS" id="PR00459">
    <property type="entry name" value="ASPEROXIDASE"/>
</dbReference>
<dbReference type="InterPro" id="IPR037212">
    <property type="entry name" value="Med7/Med21-like"/>
</dbReference>
<keyword evidence="29" id="KW-1185">Reference proteome</keyword>
<comment type="similarity">
    <text evidence="5">Belongs to the peroxidase family. Cytochrome c peroxidase subfamily.</text>
</comment>
<dbReference type="CDD" id="cd00691">
    <property type="entry name" value="ascorbate_peroxidase"/>
    <property type="match status" value="1"/>
</dbReference>
<keyword evidence="25" id="KW-1133">Transmembrane helix</keyword>
<dbReference type="FunFam" id="1.10.420.10:FF:000009">
    <property type="entry name" value="Ascorbate peroxidase"/>
    <property type="match status" value="1"/>
</dbReference>
<dbReference type="GO" id="GO:0005758">
    <property type="term" value="C:mitochondrial intermembrane space"/>
    <property type="evidence" value="ECO:0007669"/>
    <property type="project" value="UniProtKB-SubCell"/>
</dbReference>
<dbReference type="GO" id="GO:0004130">
    <property type="term" value="F:cytochrome-c peroxidase activity"/>
    <property type="evidence" value="ECO:0007669"/>
    <property type="project" value="UniProtKB-EC"/>
</dbReference>
<evidence type="ECO:0000256" key="22">
    <source>
        <dbReference type="ARBA" id="ARBA00049265"/>
    </source>
</evidence>
<dbReference type="GO" id="GO:0000302">
    <property type="term" value="P:response to reactive oxygen species"/>
    <property type="evidence" value="ECO:0007669"/>
    <property type="project" value="TreeGrafter"/>
</dbReference>
<dbReference type="InterPro" id="IPR019793">
    <property type="entry name" value="Peroxidases_heam-ligand_BS"/>
</dbReference>
<dbReference type="Gene3D" id="3.40.190.10">
    <property type="entry name" value="Periplasmic binding protein-like II"/>
    <property type="match status" value="1"/>
</dbReference>
<keyword evidence="17" id="KW-0010">Activator</keyword>
<dbReference type="GO" id="GO:0003712">
    <property type="term" value="F:transcription coregulator activity"/>
    <property type="evidence" value="ECO:0007669"/>
    <property type="project" value="InterPro"/>
</dbReference>
<dbReference type="Pfam" id="PF00347">
    <property type="entry name" value="Ribosomal_L6"/>
    <property type="match status" value="2"/>
</dbReference>
<dbReference type="GO" id="GO:0016592">
    <property type="term" value="C:mediator complex"/>
    <property type="evidence" value="ECO:0007669"/>
    <property type="project" value="InterPro"/>
</dbReference>
<keyword evidence="20" id="KW-0687">Ribonucleoprotein</keyword>
<dbReference type="InterPro" id="IPR010255">
    <property type="entry name" value="Haem_peroxidase_sf"/>
</dbReference>
<evidence type="ECO:0000256" key="18">
    <source>
        <dbReference type="ARBA" id="ARBA00023163"/>
    </source>
</evidence>
<dbReference type="PROSITE" id="PS51171">
    <property type="entry name" value="PREPHENATE_DEHYDR_3"/>
    <property type="match status" value="1"/>
</dbReference>
<dbReference type="GO" id="GO:0004664">
    <property type="term" value="F:prephenate dehydratase activity"/>
    <property type="evidence" value="ECO:0007669"/>
    <property type="project" value="InterPro"/>
</dbReference>
<evidence type="ECO:0000256" key="9">
    <source>
        <dbReference type="ARBA" id="ARBA00022617"/>
    </source>
</evidence>
<evidence type="ECO:0000313" key="28">
    <source>
        <dbReference type="EMBL" id="PSK36426.1"/>
    </source>
</evidence>
<dbReference type="GeneID" id="36567285"/>
<evidence type="ECO:0000256" key="14">
    <source>
        <dbReference type="ARBA" id="ARBA00023004"/>
    </source>
</evidence>
<keyword evidence="25" id="KW-0812">Transmembrane</keyword>
<evidence type="ECO:0000256" key="13">
    <source>
        <dbReference type="ARBA" id="ARBA00023002"/>
    </source>
</evidence>
<comment type="similarity">
    <text evidence="6">Belongs to the universal ribosomal protein uL6 family.</text>
</comment>
<accession>A0A2P7YKD9</accession>
<evidence type="ECO:0000313" key="29">
    <source>
        <dbReference type="Proteomes" id="UP000241107"/>
    </source>
</evidence>
<keyword evidence="25" id="KW-0472">Membrane</keyword>
<feature type="domain" description="Prephenate dehydratase" evidence="27">
    <location>
        <begin position="515"/>
        <end position="706"/>
    </location>
</feature>
<keyword evidence="18" id="KW-0804">Transcription</keyword>
<evidence type="ECO:0000256" key="5">
    <source>
        <dbReference type="ARBA" id="ARBA00005997"/>
    </source>
</evidence>
<dbReference type="GO" id="GO:0020037">
    <property type="term" value="F:heme binding"/>
    <property type="evidence" value="ECO:0007669"/>
    <property type="project" value="UniProtKB-UniRule"/>
</dbReference>
<evidence type="ECO:0000256" key="6">
    <source>
        <dbReference type="ARBA" id="ARBA00009356"/>
    </source>
</evidence>
<dbReference type="EC" id="1.11.1.-" evidence="23"/>
<feature type="transmembrane region" description="Helical" evidence="25">
    <location>
        <begin position="20"/>
        <end position="39"/>
    </location>
</feature>
<dbReference type="VEuPathDB" id="FungiDB:C7M61_003897"/>
<evidence type="ECO:0000256" key="4">
    <source>
        <dbReference type="ARBA" id="ARBA00004569"/>
    </source>
</evidence>
<evidence type="ECO:0000256" key="23">
    <source>
        <dbReference type="RuleBase" id="RU363051"/>
    </source>
</evidence>
<dbReference type="GO" id="GO:0042744">
    <property type="term" value="P:hydrogen peroxide catabolic process"/>
    <property type="evidence" value="ECO:0007669"/>
    <property type="project" value="TreeGrafter"/>
</dbReference>
<dbReference type="FunFam" id="3.90.930.12:FF:000004">
    <property type="entry name" value="60S ribosomal protein L9"/>
    <property type="match status" value="1"/>
</dbReference>
<evidence type="ECO:0000256" key="7">
    <source>
        <dbReference type="ARBA" id="ARBA00009994"/>
    </source>
</evidence>
<evidence type="ECO:0000259" key="26">
    <source>
        <dbReference type="PROSITE" id="PS50873"/>
    </source>
</evidence>
<dbReference type="Gene3D" id="6.10.140.200">
    <property type="match status" value="1"/>
</dbReference>
<keyword evidence="10" id="KW-0479">Metal-binding</keyword>
<dbReference type="SUPFAM" id="SSF140718">
    <property type="entry name" value="Mediator hinge subcomplex-like"/>
    <property type="match status" value="1"/>
</dbReference>
<evidence type="ECO:0000256" key="10">
    <source>
        <dbReference type="ARBA" id="ARBA00022723"/>
    </source>
</evidence>
<dbReference type="OrthoDB" id="2859658at2759"/>
<comment type="catalytic activity">
    <reaction evidence="22">
        <text>2 Fe(II)-[cytochrome c] + H2O2 + 2 H(+) = 2 Fe(III)-[cytochrome c] + 2 H2O</text>
        <dbReference type="Rhea" id="RHEA:16581"/>
        <dbReference type="Rhea" id="RHEA-COMP:10350"/>
        <dbReference type="Rhea" id="RHEA-COMP:14399"/>
        <dbReference type="ChEBI" id="CHEBI:15377"/>
        <dbReference type="ChEBI" id="CHEBI:15378"/>
        <dbReference type="ChEBI" id="CHEBI:16240"/>
        <dbReference type="ChEBI" id="CHEBI:29033"/>
        <dbReference type="ChEBI" id="CHEBI:29034"/>
        <dbReference type="EC" id="1.11.1.5"/>
    </reaction>
</comment>
<organism evidence="28 29">
    <name type="scientific">Candidozyma pseudohaemuli</name>
    <dbReference type="NCBI Taxonomy" id="418784"/>
    <lineage>
        <taxon>Eukaryota</taxon>
        <taxon>Fungi</taxon>
        <taxon>Dikarya</taxon>
        <taxon>Ascomycota</taxon>
        <taxon>Saccharomycotina</taxon>
        <taxon>Pichiomycetes</taxon>
        <taxon>Metschnikowiaceae</taxon>
        <taxon>Candidozyma</taxon>
    </lineage>
</organism>
<dbReference type="GO" id="GO:1990904">
    <property type="term" value="C:ribonucleoprotein complex"/>
    <property type="evidence" value="ECO:0007669"/>
    <property type="project" value="UniProtKB-KW"/>
</dbReference>
<evidence type="ECO:0000256" key="19">
    <source>
        <dbReference type="ARBA" id="ARBA00023242"/>
    </source>
</evidence>
<evidence type="ECO:0000256" key="11">
    <source>
        <dbReference type="ARBA" id="ARBA00022946"/>
    </source>
</evidence>
<dbReference type="GO" id="GO:0046872">
    <property type="term" value="F:metal ion binding"/>
    <property type="evidence" value="ECO:0007669"/>
    <property type="project" value="UniProtKB-UniRule"/>
</dbReference>
<dbReference type="PRINTS" id="PR00458">
    <property type="entry name" value="PEROXIDASE"/>
</dbReference>
<dbReference type="Pfam" id="PF00141">
    <property type="entry name" value="peroxidase"/>
    <property type="match status" value="1"/>
</dbReference>
<keyword evidence="8 23" id="KW-0575">Peroxidase</keyword>
<name>A0A2P7YKD9_9ASCO</name>
<keyword evidence="19" id="KW-0539">Nucleus</keyword>
<dbReference type="Gene3D" id="1.10.420.10">
    <property type="entry name" value="Peroxidase, domain 2"/>
    <property type="match status" value="1"/>
</dbReference>
<dbReference type="STRING" id="418784.A0A2P7YKD9"/>
<feature type="domain" description="Plant heme peroxidase family profile" evidence="26">
    <location>
        <begin position="164"/>
        <end position="400"/>
    </location>
</feature>
<comment type="function">
    <text evidence="1">Destroys radicals which are normally produced within the cells and which are toxic to biological systems.</text>
</comment>
<comment type="caution">
    <text evidence="28">The sequence shown here is derived from an EMBL/GenBank/DDBJ whole genome shotgun (WGS) entry which is preliminary data.</text>
</comment>
<keyword evidence="9" id="KW-0349">Heme</keyword>
<keyword evidence="15" id="KW-0805">Transcription regulation</keyword>
<evidence type="ECO:0000256" key="20">
    <source>
        <dbReference type="ARBA" id="ARBA00023274"/>
    </source>
</evidence>